<feature type="region of interest" description="Disordered" evidence="1">
    <location>
        <begin position="1"/>
        <end position="21"/>
    </location>
</feature>
<dbReference type="InParanoid" id="A0A804MJP3"/>
<evidence type="ECO:0000313" key="3">
    <source>
        <dbReference type="Proteomes" id="UP000007305"/>
    </source>
</evidence>
<reference evidence="2" key="3">
    <citation type="submission" date="2021-05" db="UniProtKB">
        <authorList>
            <consortium name="EnsemblPlants"/>
        </authorList>
    </citation>
    <scope>IDENTIFICATION</scope>
    <source>
        <strain evidence="2">cv. B73</strain>
    </source>
</reference>
<dbReference type="EnsemblPlants" id="Zm00001eb091380_T001">
    <property type="protein sequence ID" value="Zm00001eb091380_P001"/>
    <property type="gene ID" value="Zm00001eb091380"/>
</dbReference>
<sequence length="100" mass="11039">MLPPPSTLAVSRPRPASSPAQYAARSSLGEYPGSFFLSSRTDGGAACDLHRRGPSTDRLPRDIITSNLRWVETFILTCRECIVEVAKMNPTWSGIYLRVN</sequence>
<name>A0A804MJP3_MAIZE</name>
<evidence type="ECO:0000313" key="2">
    <source>
        <dbReference type="EnsemblPlants" id="Zm00001eb091380_P001"/>
    </source>
</evidence>
<reference evidence="2" key="2">
    <citation type="submission" date="2019-07" db="EMBL/GenBank/DDBJ databases">
        <authorList>
            <person name="Seetharam A."/>
            <person name="Woodhouse M."/>
            <person name="Cannon E."/>
        </authorList>
    </citation>
    <scope>NUCLEOTIDE SEQUENCE [LARGE SCALE GENOMIC DNA]</scope>
    <source>
        <strain evidence="2">cv. B73</strain>
    </source>
</reference>
<keyword evidence="3" id="KW-1185">Reference proteome</keyword>
<reference evidence="3" key="1">
    <citation type="submission" date="2015-12" db="EMBL/GenBank/DDBJ databases">
        <title>Update maize B73 reference genome by single molecule sequencing technologies.</title>
        <authorList>
            <consortium name="Maize Genome Sequencing Project"/>
            <person name="Ware D."/>
        </authorList>
    </citation>
    <scope>NUCLEOTIDE SEQUENCE [LARGE SCALE GENOMIC DNA]</scope>
    <source>
        <strain evidence="3">cv. B73</strain>
    </source>
</reference>
<protein>
    <submittedName>
        <fullName evidence="2">Uncharacterized protein</fullName>
    </submittedName>
</protein>
<dbReference type="Proteomes" id="UP000007305">
    <property type="component" value="Chromosome 2"/>
</dbReference>
<dbReference type="Gramene" id="Zm00001eb091380_T001">
    <property type="protein sequence ID" value="Zm00001eb091380_P001"/>
    <property type="gene ID" value="Zm00001eb091380"/>
</dbReference>
<evidence type="ECO:0000256" key="1">
    <source>
        <dbReference type="SAM" id="MobiDB-lite"/>
    </source>
</evidence>
<accession>A0A804MJP3</accession>
<organism evidence="2 3">
    <name type="scientific">Zea mays</name>
    <name type="common">Maize</name>
    <dbReference type="NCBI Taxonomy" id="4577"/>
    <lineage>
        <taxon>Eukaryota</taxon>
        <taxon>Viridiplantae</taxon>
        <taxon>Streptophyta</taxon>
        <taxon>Embryophyta</taxon>
        <taxon>Tracheophyta</taxon>
        <taxon>Spermatophyta</taxon>
        <taxon>Magnoliopsida</taxon>
        <taxon>Liliopsida</taxon>
        <taxon>Poales</taxon>
        <taxon>Poaceae</taxon>
        <taxon>PACMAD clade</taxon>
        <taxon>Panicoideae</taxon>
        <taxon>Andropogonodae</taxon>
        <taxon>Andropogoneae</taxon>
        <taxon>Tripsacinae</taxon>
        <taxon>Zea</taxon>
    </lineage>
</organism>
<proteinExistence type="predicted"/>
<dbReference type="AlphaFoldDB" id="A0A804MJP3"/>